<feature type="domain" description="DUF4158" evidence="6">
    <location>
        <begin position="3"/>
        <end position="166"/>
    </location>
</feature>
<gene>
    <name evidence="7" type="ORF">Q9312_02950</name>
</gene>
<name>A0AA51RUS9_9GAMM</name>
<evidence type="ECO:0000313" key="8">
    <source>
        <dbReference type="Proteomes" id="UP001239782"/>
    </source>
</evidence>
<evidence type="ECO:0000256" key="4">
    <source>
        <dbReference type="ARBA" id="ARBA00023172"/>
    </source>
</evidence>
<keyword evidence="3" id="KW-0238">DNA-binding</keyword>
<organism evidence="7 8">
    <name type="scientific">Pleionea litopenaei</name>
    <dbReference type="NCBI Taxonomy" id="3070815"/>
    <lineage>
        <taxon>Bacteria</taxon>
        <taxon>Pseudomonadati</taxon>
        <taxon>Pseudomonadota</taxon>
        <taxon>Gammaproteobacteria</taxon>
        <taxon>Oceanospirillales</taxon>
        <taxon>Pleioneaceae</taxon>
        <taxon>Pleionea</taxon>
    </lineage>
</organism>
<dbReference type="GO" id="GO:0004803">
    <property type="term" value="F:transposase activity"/>
    <property type="evidence" value="ECO:0007669"/>
    <property type="project" value="InterPro"/>
</dbReference>
<dbReference type="Proteomes" id="UP001239782">
    <property type="component" value="Chromosome"/>
</dbReference>
<evidence type="ECO:0000259" key="6">
    <source>
        <dbReference type="Pfam" id="PF13700"/>
    </source>
</evidence>
<keyword evidence="4" id="KW-0233">DNA recombination</keyword>
<evidence type="ECO:0000256" key="1">
    <source>
        <dbReference type="ARBA" id="ARBA00009402"/>
    </source>
</evidence>
<dbReference type="Pfam" id="PF13700">
    <property type="entry name" value="DUF4158"/>
    <property type="match status" value="1"/>
</dbReference>
<evidence type="ECO:0000256" key="3">
    <source>
        <dbReference type="ARBA" id="ARBA00023125"/>
    </source>
</evidence>
<reference evidence="7 8" key="1">
    <citation type="submission" date="2023-08" db="EMBL/GenBank/DDBJ databases">
        <title>Pleionea litopenaei sp. nov., isolated from stomach of juvenile Litopenaeus vannamei.</title>
        <authorList>
            <person name="Rho A.M."/>
            <person name="Hwang C.Y."/>
        </authorList>
    </citation>
    <scope>NUCLEOTIDE SEQUENCE [LARGE SCALE GENOMIC DNA]</scope>
    <source>
        <strain evidence="7 8">HL-JVS1</strain>
    </source>
</reference>
<evidence type="ECO:0000313" key="7">
    <source>
        <dbReference type="EMBL" id="WMS87889.1"/>
    </source>
</evidence>
<dbReference type="EMBL" id="CP133548">
    <property type="protein sequence ID" value="WMS87889.1"/>
    <property type="molecule type" value="Genomic_DNA"/>
</dbReference>
<dbReference type="InterPro" id="IPR047653">
    <property type="entry name" value="Tn3-like_transpos"/>
</dbReference>
<comment type="similarity">
    <text evidence="1">Belongs to the transposase 7 family.</text>
</comment>
<dbReference type="AlphaFoldDB" id="A0AA51RUS9"/>
<dbReference type="GO" id="GO:0006313">
    <property type="term" value="P:DNA transposition"/>
    <property type="evidence" value="ECO:0007669"/>
    <property type="project" value="InterPro"/>
</dbReference>
<dbReference type="GO" id="GO:0003677">
    <property type="term" value="F:DNA binding"/>
    <property type="evidence" value="ECO:0007669"/>
    <property type="project" value="UniProtKB-KW"/>
</dbReference>
<evidence type="ECO:0000256" key="2">
    <source>
        <dbReference type="ARBA" id="ARBA00022578"/>
    </source>
</evidence>
<sequence>MTSIYETAYPRFKLNLSEKDIKEVYTPTPEELELINRHAHQTMGKLGLLINLKVVQRLGYFVSVKSIPKAIVQHLAVCINLKRITLSQLTQYDRSGAKQRHMKIIRSHLNILPFNKTAKTLVEQISTKAAKTKNELADIVNIVIEELVRHRFELPGFTTLLKAAKQARRQINNQCYQSIYEKLTVQVRSELDTLLEKTSSESGWQRLKREPKSPTQKEVKRFIKHLHWLHSFIDDLPDINDIPVAKYQLFVLEARSLDIGDLSRVKASKRYCLMVVFIHAQFKAAMDDIADILIKKIRSMHTKAQQRLQAYHLERVKRIDQLIGQFKNVINAYQDGQSNRQKVDNIEHVFNGKMEQVLSQCEEHLAYAGNNYYPFMLSQYQSLRPVLFNCLDILNVQSASNDDSMIKAIEWMQEHRSSHKEFVSILSDGGLRNRINLNWLPEKWRKLVFSFPEEGSSRSMVHRKYLELAIFSQVMNELLSADLFVKDSDAHMDYREQLVDTETYDKEVEHYGELVGLSTDADEFVYVFKTELTETALLIDESFPENAYASFTDKGLVVHKYSKNTDKQAIERVDELITERLEKVSIMDVLVDSEKWLDLYKMFKPISGFDSKLDDPRKRFITTLFCYGCNLGPSQTARSVKGLSRKQVAWLNLHYVTEERLEKALVSVINAYNRFQLPGFWGSGNSASADGTMWNVYEENLISEYHIRYGGYGGLGYYHVSDKYIALFSHFIPCGVYEAIYILDGLLKNESDIQPDTLHGDTQAQSTPVFGLAYLLGINLMPRIRDIKKLIFYRPEKGVKYEHINSLFGEAINWELIKKHLPDMLRVAISIKTGKITASTILKRLGTYSRKNKLYFAFRELGRAVRTNFLLKFIGDIELRHTINAATNKSEEFNGFTKWLFFGGEGMIAENLRYEQRKIIKYNQLVANLVILYNVDEMTKILNQLKQEGYEITDAILAGLSPYRTNHINRFGDYTLDLKRKVAPMNYKIKI</sequence>
<dbReference type="NCBIfam" id="NF033527">
    <property type="entry name" value="transpos_Tn3"/>
    <property type="match status" value="1"/>
</dbReference>
<protein>
    <submittedName>
        <fullName evidence="7">Tn3 family transposase</fullName>
    </submittedName>
</protein>
<proteinExistence type="inferred from homology"/>
<evidence type="ECO:0000259" key="5">
    <source>
        <dbReference type="Pfam" id="PF01526"/>
    </source>
</evidence>
<accession>A0AA51RUS9</accession>
<dbReference type="Pfam" id="PF01526">
    <property type="entry name" value="DDE_Tnp_Tn3"/>
    <property type="match status" value="1"/>
</dbReference>
<keyword evidence="2" id="KW-0815">Transposition</keyword>
<keyword evidence="8" id="KW-1185">Reference proteome</keyword>
<feature type="domain" description="Tn3 transposase DDE" evidence="5">
    <location>
        <begin position="588"/>
        <end position="974"/>
    </location>
</feature>
<dbReference type="InterPro" id="IPR025296">
    <property type="entry name" value="DUF4158"/>
</dbReference>
<dbReference type="InterPro" id="IPR002513">
    <property type="entry name" value="Tn3_Tnp_DDE_dom"/>
</dbReference>
<dbReference type="RefSeq" id="WP_309203048.1">
    <property type="nucleotide sequence ID" value="NZ_CP133548.1"/>
</dbReference>
<dbReference type="KEGG" id="plei:Q9312_02950"/>